<dbReference type="InterPro" id="IPR052573">
    <property type="entry name" value="DnaJ_C_subfamily_28"/>
</dbReference>
<organism evidence="3">
    <name type="scientific">Oppiella nova</name>
    <dbReference type="NCBI Taxonomy" id="334625"/>
    <lineage>
        <taxon>Eukaryota</taxon>
        <taxon>Metazoa</taxon>
        <taxon>Ecdysozoa</taxon>
        <taxon>Arthropoda</taxon>
        <taxon>Chelicerata</taxon>
        <taxon>Arachnida</taxon>
        <taxon>Acari</taxon>
        <taxon>Acariformes</taxon>
        <taxon>Sarcoptiformes</taxon>
        <taxon>Oribatida</taxon>
        <taxon>Brachypylina</taxon>
        <taxon>Oppioidea</taxon>
        <taxon>Oppiidae</taxon>
        <taxon>Oppiella</taxon>
    </lineage>
</organism>
<dbReference type="InterPro" id="IPR036869">
    <property type="entry name" value="J_dom_sf"/>
</dbReference>
<dbReference type="SUPFAM" id="SSF46565">
    <property type="entry name" value="Chaperone J-domain"/>
    <property type="match status" value="1"/>
</dbReference>
<dbReference type="Gene3D" id="1.10.287.110">
    <property type="entry name" value="DnaJ domain"/>
    <property type="match status" value="1"/>
</dbReference>
<reference evidence="3" key="1">
    <citation type="submission" date="2020-11" db="EMBL/GenBank/DDBJ databases">
        <authorList>
            <person name="Tran Van P."/>
        </authorList>
    </citation>
    <scope>NUCLEOTIDE SEQUENCE</scope>
</reference>
<dbReference type="Pfam" id="PF09350">
    <property type="entry name" value="DJC28_CD"/>
    <property type="match status" value="1"/>
</dbReference>
<dbReference type="AlphaFoldDB" id="A0A7R9MM04"/>
<protein>
    <recommendedName>
        <fullName evidence="2">DnaJ homologue subfamily C member 28 conserved domain-containing protein</fullName>
    </recommendedName>
</protein>
<dbReference type="InterPro" id="IPR018961">
    <property type="entry name" value="DnaJ_homolog_subfam-C_membr-28"/>
</dbReference>
<evidence type="ECO:0000259" key="2">
    <source>
        <dbReference type="Pfam" id="PF09350"/>
    </source>
</evidence>
<proteinExistence type="predicted"/>
<name>A0A7R9MM04_9ACAR</name>
<feature type="non-terminal residue" evidence="3">
    <location>
        <position position="1"/>
    </location>
</feature>
<feature type="domain" description="DnaJ homologue subfamily C member 28 conserved" evidence="2">
    <location>
        <begin position="204"/>
        <end position="260"/>
    </location>
</feature>
<dbReference type="Proteomes" id="UP000728032">
    <property type="component" value="Unassembled WGS sequence"/>
</dbReference>
<gene>
    <name evidence="3" type="ORF">ONB1V03_LOCUS19263</name>
</gene>
<feature type="coiled-coil region" evidence="1">
    <location>
        <begin position="98"/>
        <end position="132"/>
    </location>
</feature>
<evidence type="ECO:0000313" key="4">
    <source>
        <dbReference type="Proteomes" id="UP000728032"/>
    </source>
</evidence>
<sequence length="261" mass="31094">MFHKKTLLAHFVVNWWRRSGQTFRYNYNSKTSHSLVEIQKCCDILRISYDFNELELRNGYLESCRRTHPDLNLHQNDDTNGEEFGAIKSAYHLLKEYLRTKDNENKDYLKRVEEEEEEEEENKEKHRVAQHRQYLSMDGVGFGTPTERQKFFEKHRLMKATDRVNEFQMNKIKSDYHLSEKDLISIKSSKLQRDAKVRQGIDRLVEDLIQESIARGEFDNLPGYGKPLKDRPEYPYLDTTTVKLNEILINNGFVPEWVLLE</sequence>
<dbReference type="EMBL" id="CAJPVJ010028963">
    <property type="protein sequence ID" value="CAG2179840.1"/>
    <property type="molecule type" value="Genomic_DNA"/>
</dbReference>
<keyword evidence="1" id="KW-0175">Coiled coil</keyword>
<keyword evidence="4" id="KW-1185">Reference proteome</keyword>
<dbReference type="PANTHER" id="PTHR39158:SF1">
    <property type="entry name" value="DNAJ HOMOLOG SUBFAMILY C MEMBER 28"/>
    <property type="match status" value="1"/>
</dbReference>
<dbReference type="EMBL" id="OC943788">
    <property type="protein sequence ID" value="CAD7662703.1"/>
    <property type="molecule type" value="Genomic_DNA"/>
</dbReference>
<dbReference type="OrthoDB" id="1922282at2759"/>
<dbReference type="PANTHER" id="PTHR39158">
    <property type="entry name" value="OS08G0560600 PROTEIN"/>
    <property type="match status" value="1"/>
</dbReference>
<evidence type="ECO:0000256" key="1">
    <source>
        <dbReference type="SAM" id="Coils"/>
    </source>
</evidence>
<accession>A0A7R9MM04</accession>
<evidence type="ECO:0000313" key="3">
    <source>
        <dbReference type="EMBL" id="CAD7662703.1"/>
    </source>
</evidence>